<evidence type="ECO:0000256" key="4">
    <source>
        <dbReference type="ARBA" id="ARBA00022989"/>
    </source>
</evidence>
<dbReference type="Gene3D" id="1.10.3730.20">
    <property type="match status" value="1"/>
</dbReference>
<feature type="transmembrane region" description="Helical" evidence="6">
    <location>
        <begin position="34"/>
        <end position="53"/>
    </location>
</feature>
<comment type="similarity">
    <text evidence="2">Belongs to the EamA transporter family.</text>
</comment>
<protein>
    <submittedName>
        <fullName evidence="8">Drug/metabolite transporter (DMT)-like permease</fullName>
    </submittedName>
</protein>
<name>A0A839ZVF2_9CAUL</name>
<feature type="transmembrane region" description="Helical" evidence="6">
    <location>
        <begin position="206"/>
        <end position="229"/>
    </location>
</feature>
<feature type="transmembrane region" description="Helical" evidence="6">
    <location>
        <begin position="117"/>
        <end position="133"/>
    </location>
</feature>
<evidence type="ECO:0000256" key="2">
    <source>
        <dbReference type="ARBA" id="ARBA00007362"/>
    </source>
</evidence>
<evidence type="ECO:0000256" key="5">
    <source>
        <dbReference type="ARBA" id="ARBA00023136"/>
    </source>
</evidence>
<feature type="transmembrane region" description="Helical" evidence="6">
    <location>
        <begin position="139"/>
        <end position="160"/>
    </location>
</feature>
<feature type="domain" description="EamA" evidence="7">
    <location>
        <begin position="143"/>
        <end position="279"/>
    </location>
</feature>
<feature type="transmembrane region" description="Helical" evidence="6">
    <location>
        <begin position="172"/>
        <end position="191"/>
    </location>
</feature>
<dbReference type="InterPro" id="IPR050638">
    <property type="entry name" value="AA-Vitamin_Transporters"/>
</dbReference>
<accession>A0A839ZVF2</accession>
<keyword evidence="9" id="KW-1185">Reference proteome</keyword>
<evidence type="ECO:0000259" key="7">
    <source>
        <dbReference type="Pfam" id="PF00892"/>
    </source>
</evidence>
<organism evidence="8 9">
    <name type="scientific">Phenylobacterium haematophilum</name>
    <dbReference type="NCBI Taxonomy" id="98513"/>
    <lineage>
        <taxon>Bacteria</taxon>
        <taxon>Pseudomonadati</taxon>
        <taxon>Pseudomonadota</taxon>
        <taxon>Alphaproteobacteria</taxon>
        <taxon>Caulobacterales</taxon>
        <taxon>Caulobacteraceae</taxon>
        <taxon>Phenylobacterium</taxon>
    </lineage>
</organism>
<dbReference type="SUPFAM" id="SSF103481">
    <property type="entry name" value="Multidrug resistance efflux transporter EmrE"/>
    <property type="match status" value="2"/>
</dbReference>
<evidence type="ECO:0000256" key="1">
    <source>
        <dbReference type="ARBA" id="ARBA00004141"/>
    </source>
</evidence>
<evidence type="ECO:0000313" key="8">
    <source>
        <dbReference type="EMBL" id="MBB3889371.1"/>
    </source>
</evidence>
<keyword evidence="3 6" id="KW-0812">Transmembrane</keyword>
<dbReference type="InterPro" id="IPR000620">
    <property type="entry name" value="EamA_dom"/>
</dbReference>
<feature type="domain" description="EamA" evidence="7">
    <location>
        <begin position="8"/>
        <end position="132"/>
    </location>
</feature>
<reference evidence="8 9" key="1">
    <citation type="submission" date="2020-08" db="EMBL/GenBank/DDBJ databases">
        <title>Genomic Encyclopedia of Type Strains, Phase IV (KMG-IV): sequencing the most valuable type-strain genomes for metagenomic binning, comparative biology and taxonomic classification.</title>
        <authorList>
            <person name="Goeker M."/>
        </authorList>
    </citation>
    <scope>NUCLEOTIDE SEQUENCE [LARGE SCALE GENOMIC DNA]</scope>
    <source>
        <strain evidence="8 9">DSM 21793</strain>
    </source>
</reference>
<dbReference type="Proteomes" id="UP000530564">
    <property type="component" value="Unassembled WGS sequence"/>
</dbReference>
<evidence type="ECO:0000313" key="9">
    <source>
        <dbReference type="Proteomes" id="UP000530564"/>
    </source>
</evidence>
<comment type="caution">
    <text evidence="8">The sequence shown here is derived from an EMBL/GenBank/DDBJ whole genome shotgun (WGS) entry which is preliminary data.</text>
</comment>
<feature type="transmembrane region" description="Helical" evidence="6">
    <location>
        <begin position="262"/>
        <end position="280"/>
    </location>
</feature>
<gene>
    <name evidence="8" type="ORF">GGQ61_000068</name>
</gene>
<dbReference type="Pfam" id="PF00892">
    <property type="entry name" value="EamA"/>
    <property type="match status" value="2"/>
</dbReference>
<evidence type="ECO:0000256" key="3">
    <source>
        <dbReference type="ARBA" id="ARBA00022692"/>
    </source>
</evidence>
<sequence>MALRDFALLVFVCLLWATNNIVSKYVVAYLHAPPLFYAAVRFIIVAAAVFPWLRNPPRPLWRLLLIAVCMGAGSFAFMFIALKTASPSSAAIVSQLMVPTTTFLSFMLLGERLNRRRLLGISLTLVGALAVMWDPHGFTLTGGLAFVLVSVVLGSLGSVLMKQMEGVKPLQFQAWVGVASAAVLIPMSLIFEPGGVETGLAIGWRFWAAVIFSALVVSVFGHTAYYWLIQRYEANLISPLTLMTPLATIGLGVVITHDPFDARMAFGAAVALAGVLIIAMRPNQIMLLLLNLRGRAR</sequence>
<feature type="transmembrane region" description="Helical" evidence="6">
    <location>
        <begin position="236"/>
        <end position="256"/>
    </location>
</feature>
<evidence type="ECO:0000256" key="6">
    <source>
        <dbReference type="SAM" id="Phobius"/>
    </source>
</evidence>
<feature type="transmembrane region" description="Helical" evidence="6">
    <location>
        <begin position="88"/>
        <end position="110"/>
    </location>
</feature>
<feature type="transmembrane region" description="Helical" evidence="6">
    <location>
        <begin position="60"/>
        <end position="82"/>
    </location>
</feature>
<dbReference type="RefSeq" id="WP_183769387.1">
    <property type="nucleotide sequence ID" value="NZ_JACIDK010000001.1"/>
</dbReference>
<proteinExistence type="inferred from homology"/>
<dbReference type="EMBL" id="JACIDK010000001">
    <property type="protein sequence ID" value="MBB3889371.1"/>
    <property type="molecule type" value="Genomic_DNA"/>
</dbReference>
<dbReference type="AlphaFoldDB" id="A0A839ZVF2"/>
<keyword evidence="5 6" id="KW-0472">Membrane</keyword>
<dbReference type="PANTHER" id="PTHR32322">
    <property type="entry name" value="INNER MEMBRANE TRANSPORTER"/>
    <property type="match status" value="1"/>
</dbReference>
<keyword evidence="4 6" id="KW-1133">Transmembrane helix</keyword>
<dbReference type="GO" id="GO:0016020">
    <property type="term" value="C:membrane"/>
    <property type="evidence" value="ECO:0007669"/>
    <property type="project" value="UniProtKB-SubCell"/>
</dbReference>
<dbReference type="InterPro" id="IPR037185">
    <property type="entry name" value="EmrE-like"/>
</dbReference>
<dbReference type="PANTHER" id="PTHR32322:SF2">
    <property type="entry name" value="EAMA DOMAIN-CONTAINING PROTEIN"/>
    <property type="match status" value="1"/>
</dbReference>
<comment type="subcellular location">
    <subcellularLocation>
        <location evidence="1">Membrane</location>
        <topology evidence="1">Multi-pass membrane protein</topology>
    </subcellularLocation>
</comment>